<keyword evidence="4" id="KW-0175">Coiled coil</keyword>
<feature type="region of interest" description="Disordered" evidence="11">
    <location>
        <begin position="48"/>
        <end position="74"/>
    </location>
</feature>
<evidence type="ECO:0000256" key="4">
    <source>
        <dbReference type="ARBA" id="ARBA00023054"/>
    </source>
</evidence>
<evidence type="ECO:0000256" key="11">
    <source>
        <dbReference type="SAM" id="MobiDB-lite"/>
    </source>
</evidence>
<sequence length="101" mass="11297">MGKSASKQFNKEVLMSHNEYRKKHQAKPLKLSSNLCTEVARHAESLASTSILKHSAESSKRNYGESLARASYDQTGKDVTDCCYNEENQYNFKDPGFSSGT</sequence>
<feature type="compositionally biased region" description="Basic and acidic residues" evidence="11">
    <location>
        <begin position="54"/>
        <end position="63"/>
    </location>
</feature>
<evidence type="ECO:0000256" key="9">
    <source>
        <dbReference type="ARBA" id="ARBA00069728"/>
    </source>
</evidence>
<organism evidence="13 14">
    <name type="scientific">Clarias magur</name>
    <name type="common">Asian catfish</name>
    <name type="synonym">Macropteronotus magur</name>
    <dbReference type="NCBI Taxonomy" id="1594786"/>
    <lineage>
        <taxon>Eukaryota</taxon>
        <taxon>Metazoa</taxon>
        <taxon>Chordata</taxon>
        <taxon>Craniata</taxon>
        <taxon>Vertebrata</taxon>
        <taxon>Euteleostomi</taxon>
        <taxon>Actinopterygii</taxon>
        <taxon>Neopterygii</taxon>
        <taxon>Teleostei</taxon>
        <taxon>Ostariophysi</taxon>
        <taxon>Siluriformes</taxon>
        <taxon>Clariidae</taxon>
        <taxon>Clarias</taxon>
    </lineage>
</organism>
<evidence type="ECO:0000256" key="6">
    <source>
        <dbReference type="ARBA" id="ARBA00023288"/>
    </source>
</evidence>
<evidence type="ECO:0000256" key="8">
    <source>
        <dbReference type="ARBA" id="ARBA00063947"/>
    </source>
</evidence>
<dbReference type="InterPro" id="IPR035940">
    <property type="entry name" value="CAP_sf"/>
</dbReference>
<keyword evidence="14" id="KW-1185">Reference proteome</keyword>
<evidence type="ECO:0000259" key="12">
    <source>
        <dbReference type="Pfam" id="PF00188"/>
    </source>
</evidence>
<evidence type="ECO:0000256" key="5">
    <source>
        <dbReference type="ARBA" id="ARBA00023136"/>
    </source>
</evidence>
<feature type="domain" description="SCP" evidence="12">
    <location>
        <begin position="17"/>
        <end position="94"/>
    </location>
</feature>
<comment type="subunit">
    <text evidence="8">Homodimer. Interacts with CAV1.</text>
</comment>
<comment type="caution">
    <text evidence="13">The sequence shown here is derived from an EMBL/GenBank/DDBJ whole genome shotgun (WGS) entry which is preliminary data.</text>
</comment>
<dbReference type="EMBL" id="QNUK01000059">
    <property type="protein sequence ID" value="KAF5904352.1"/>
    <property type="molecule type" value="Genomic_DNA"/>
</dbReference>
<evidence type="ECO:0000313" key="14">
    <source>
        <dbReference type="Proteomes" id="UP000727407"/>
    </source>
</evidence>
<evidence type="ECO:0000256" key="1">
    <source>
        <dbReference type="ARBA" id="ARBA00009923"/>
    </source>
</evidence>
<dbReference type="OrthoDB" id="337038at2759"/>
<dbReference type="SUPFAM" id="SSF55797">
    <property type="entry name" value="PR-1-like"/>
    <property type="match status" value="1"/>
</dbReference>
<evidence type="ECO:0000256" key="3">
    <source>
        <dbReference type="ARBA" id="ARBA00023034"/>
    </source>
</evidence>
<evidence type="ECO:0000256" key="10">
    <source>
        <dbReference type="ARBA" id="ARBA00075475"/>
    </source>
</evidence>
<dbReference type="Pfam" id="PF00188">
    <property type="entry name" value="CAP"/>
    <property type="match status" value="1"/>
</dbReference>
<dbReference type="AlphaFoldDB" id="A0A8J4X5B4"/>
<reference evidence="13" key="1">
    <citation type="submission" date="2020-07" db="EMBL/GenBank/DDBJ databases">
        <title>Clarias magur genome sequencing, assembly and annotation.</title>
        <authorList>
            <person name="Kushwaha B."/>
            <person name="Kumar R."/>
            <person name="Das P."/>
            <person name="Joshi C.G."/>
            <person name="Kumar D."/>
            <person name="Nagpure N.S."/>
            <person name="Pandey M."/>
            <person name="Agarwal S."/>
            <person name="Srivastava S."/>
            <person name="Singh M."/>
            <person name="Sahoo L."/>
            <person name="Jayasankar P."/>
            <person name="Meher P.K."/>
            <person name="Koringa P.G."/>
            <person name="Iquebal M.A."/>
            <person name="Das S.P."/>
            <person name="Bit A."/>
            <person name="Patnaik S."/>
            <person name="Patel N."/>
            <person name="Shah T.M."/>
            <person name="Hinsu A."/>
            <person name="Jena J.K."/>
        </authorList>
    </citation>
    <scope>NUCLEOTIDE SEQUENCE</scope>
    <source>
        <strain evidence="13">CIFAMagur01</strain>
        <tissue evidence="13">Testis</tissue>
    </source>
</reference>
<keyword evidence="6" id="KW-0449">Lipoprotein</keyword>
<comment type="subcellular location">
    <subcellularLocation>
        <location evidence="7">Golgi apparatus membrane</location>
        <topology evidence="7">Lipid-anchor</topology>
    </subcellularLocation>
</comment>
<evidence type="ECO:0000256" key="7">
    <source>
        <dbReference type="ARBA" id="ARBA00037794"/>
    </source>
</evidence>
<feature type="non-terminal residue" evidence="13">
    <location>
        <position position="101"/>
    </location>
</feature>
<evidence type="ECO:0000313" key="13">
    <source>
        <dbReference type="EMBL" id="KAF5904352.1"/>
    </source>
</evidence>
<keyword evidence="3" id="KW-0333">Golgi apparatus</keyword>
<dbReference type="Proteomes" id="UP000727407">
    <property type="component" value="Unassembled WGS sequence"/>
</dbReference>
<name>A0A8J4X5B4_CLAMG</name>
<dbReference type="Gene3D" id="3.40.33.10">
    <property type="entry name" value="CAP"/>
    <property type="match status" value="1"/>
</dbReference>
<dbReference type="GO" id="GO:0000139">
    <property type="term" value="C:Golgi membrane"/>
    <property type="evidence" value="ECO:0007669"/>
    <property type="project" value="UniProtKB-SubCell"/>
</dbReference>
<dbReference type="InterPro" id="IPR014044">
    <property type="entry name" value="CAP_dom"/>
</dbReference>
<gene>
    <name evidence="13" type="primary">glipr2l</name>
    <name evidence="13" type="ORF">DAT39_005969</name>
</gene>
<accession>A0A8J4X5B4</accession>
<feature type="region of interest" description="Disordered" evidence="11">
    <location>
        <begin position="1"/>
        <end position="27"/>
    </location>
</feature>
<proteinExistence type="inferred from homology"/>
<protein>
    <recommendedName>
        <fullName evidence="9">Golgi-associated plant pathogenesis-related protein 1</fullName>
    </recommendedName>
    <alternativeName>
        <fullName evidence="10">Glioma pathogenesis-related protein 2</fullName>
    </alternativeName>
</protein>
<keyword evidence="2" id="KW-0519">Myristate</keyword>
<keyword evidence="5" id="KW-0472">Membrane</keyword>
<evidence type="ECO:0000256" key="2">
    <source>
        <dbReference type="ARBA" id="ARBA00022707"/>
    </source>
</evidence>
<dbReference type="FunFam" id="3.40.33.10:FF:000015">
    <property type="entry name" value="Golgi-associated plant pathogenesis-related protein 1"/>
    <property type="match status" value="1"/>
</dbReference>
<comment type="similarity">
    <text evidence="1">Belongs to the CRISP family.</text>
</comment>